<evidence type="ECO:0000256" key="3">
    <source>
        <dbReference type="ARBA" id="ARBA00023015"/>
    </source>
</evidence>
<dbReference type="HOGENOM" id="CLU_015161_0_1_1"/>
<dbReference type="CDD" id="cd12148">
    <property type="entry name" value="fungal_TF_MHR"/>
    <property type="match status" value="1"/>
</dbReference>
<dbReference type="GeneID" id="27341752"/>
<dbReference type="GO" id="GO:0003677">
    <property type="term" value="F:DNA binding"/>
    <property type="evidence" value="ECO:0007669"/>
    <property type="project" value="InterPro"/>
</dbReference>
<dbReference type="SMART" id="SM00906">
    <property type="entry name" value="Fungal_trans"/>
    <property type="match status" value="1"/>
</dbReference>
<dbReference type="EMBL" id="KN847041">
    <property type="protein sequence ID" value="KIW30865.1"/>
    <property type="molecule type" value="Genomic_DNA"/>
</dbReference>
<dbReference type="GO" id="GO:0000981">
    <property type="term" value="F:DNA-binding transcription factor activity, RNA polymerase II-specific"/>
    <property type="evidence" value="ECO:0007669"/>
    <property type="project" value="InterPro"/>
</dbReference>
<dbReference type="OrthoDB" id="424974at2759"/>
<evidence type="ECO:0000313" key="8">
    <source>
        <dbReference type="Proteomes" id="UP000054466"/>
    </source>
</evidence>
<dbReference type="PANTHER" id="PTHR47338">
    <property type="entry name" value="ZN(II)2CYS6 TRANSCRIPTION FACTOR (EUROFUNG)-RELATED"/>
    <property type="match status" value="1"/>
</dbReference>
<dbReference type="RefSeq" id="XP_016251081.1">
    <property type="nucleotide sequence ID" value="XM_016389179.1"/>
</dbReference>
<evidence type="ECO:0000313" key="7">
    <source>
        <dbReference type="EMBL" id="KIW30865.1"/>
    </source>
</evidence>
<dbReference type="InterPro" id="IPR050815">
    <property type="entry name" value="TF_fung"/>
</dbReference>
<keyword evidence="8" id="KW-1185">Reference proteome</keyword>
<evidence type="ECO:0000256" key="2">
    <source>
        <dbReference type="ARBA" id="ARBA00022723"/>
    </source>
</evidence>
<dbReference type="VEuPathDB" id="FungiDB:PV07_02558"/>
<dbReference type="GO" id="GO:0006351">
    <property type="term" value="P:DNA-templated transcription"/>
    <property type="evidence" value="ECO:0007669"/>
    <property type="project" value="InterPro"/>
</dbReference>
<reference evidence="7 8" key="1">
    <citation type="submission" date="2015-01" db="EMBL/GenBank/DDBJ databases">
        <title>The Genome Sequence of Cladophialophora immunda CBS83496.</title>
        <authorList>
            <consortium name="The Broad Institute Genomics Platform"/>
            <person name="Cuomo C."/>
            <person name="de Hoog S."/>
            <person name="Gorbushina A."/>
            <person name="Stielow B."/>
            <person name="Teixiera M."/>
            <person name="Abouelleil A."/>
            <person name="Chapman S.B."/>
            <person name="Priest M."/>
            <person name="Young S.K."/>
            <person name="Wortman J."/>
            <person name="Nusbaum C."/>
            <person name="Birren B."/>
        </authorList>
    </citation>
    <scope>NUCLEOTIDE SEQUENCE [LARGE SCALE GENOMIC DNA]</scope>
    <source>
        <strain evidence="7 8">CBS 83496</strain>
    </source>
</reference>
<keyword evidence="5" id="KW-0539">Nucleus</keyword>
<organism evidence="7 8">
    <name type="scientific">Cladophialophora immunda</name>
    <dbReference type="NCBI Taxonomy" id="569365"/>
    <lineage>
        <taxon>Eukaryota</taxon>
        <taxon>Fungi</taxon>
        <taxon>Dikarya</taxon>
        <taxon>Ascomycota</taxon>
        <taxon>Pezizomycotina</taxon>
        <taxon>Eurotiomycetes</taxon>
        <taxon>Chaetothyriomycetidae</taxon>
        <taxon>Chaetothyriales</taxon>
        <taxon>Herpotrichiellaceae</taxon>
        <taxon>Cladophialophora</taxon>
    </lineage>
</organism>
<dbReference type="Pfam" id="PF04082">
    <property type="entry name" value="Fungal_trans"/>
    <property type="match status" value="1"/>
</dbReference>
<name>A0A0D2CLA8_9EURO</name>
<dbReference type="Proteomes" id="UP000054466">
    <property type="component" value="Unassembled WGS sequence"/>
</dbReference>
<protein>
    <recommendedName>
        <fullName evidence="6">Xylanolytic transcriptional activator regulatory domain-containing protein</fullName>
    </recommendedName>
</protein>
<sequence>MAYTTGHAGAKKHAVLANALAVMHAVVYRRSVATRKSHLCRDRRRRPTLVECIHLEDLFVALEYAFPDLPHPHQSTARVPISTSSPSVNNQTPDFDREPVLHQASLLLQELPVQVSTSLVDTYFRFCHNQPYCLFHEATFRDKMLKGLVPPHLALAFLATAVRFSDEPLFRQNRRESMDRYSASAWRYMVFNWMLVDGKPTLDIVQALTLLSILDFTATKLHPGWMKIGLAIRLAQDLRLMFDPTAPESQVVQEEHRRVFWSVYLLDKIVAVGRARPPAILEDDCYVYLPCKEADFRRAASHSKLTIQQIHSSTYPYPERPGAFAVVIAAASVFSSCTRYMLRNRTKWEEPPWKLGSPFAAITSMLLDFESRFDLTGSISHVFERECTVGGELDPQCASHCLLAHVLFRLSYCLLHHPLLLHTRLHSCAAKAPATFLRPIFQGVLQEALAVTDLLLEAEMAGCHPTVSFFGCCITIAGSVEALYTAHEDPSIRQQSVSGFEKTMAYLEKYSRYWSNWRSMITNLQNFAADASSYRDLLNPHGRVELGSSKLERLWRLVDYSAMSIEYAEPVDMTMMPSSFDFDFSPSDFLGEECFQEQQWDAFHFNGQAS</sequence>
<evidence type="ECO:0000256" key="1">
    <source>
        <dbReference type="ARBA" id="ARBA00004123"/>
    </source>
</evidence>
<feature type="domain" description="Xylanolytic transcriptional activator regulatory" evidence="6">
    <location>
        <begin position="224"/>
        <end position="296"/>
    </location>
</feature>
<proteinExistence type="predicted"/>
<dbReference type="GO" id="GO:0008270">
    <property type="term" value="F:zinc ion binding"/>
    <property type="evidence" value="ECO:0007669"/>
    <property type="project" value="InterPro"/>
</dbReference>
<dbReference type="InterPro" id="IPR007219">
    <property type="entry name" value="XnlR_reg_dom"/>
</dbReference>
<keyword evidence="3" id="KW-0805">Transcription regulation</keyword>
<evidence type="ECO:0000256" key="4">
    <source>
        <dbReference type="ARBA" id="ARBA00023163"/>
    </source>
</evidence>
<keyword evidence="2" id="KW-0479">Metal-binding</keyword>
<accession>A0A0D2CLA8</accession>
<keyword evidence="4" id="KW-0804">Transcription</keyword>
<dbReference type="PANTHER" id="PTHR47338:SF4">
    <property type="entry name" value="ZN(II)2CYS6 TRANSCRIPTION FACTOR (EUROFUNG)"/>
    <property type="match status" value="1"/>
</dbReference>
<gene>
    <name evidence="7" type="ORF">PV07_02558</name>
</gene>
<dbReference type="STRING" id="569365.A0A0D2CLA8"/>
<dbReference type="GO" id="GO:0005634">
    <property type="term" value="C:nucleus"/>
    <property type="evidence" value="ECO:0007669"/>
    <property type="project" value="UniProtKB-SubCell"/>
</dbReference>
<evidence type="ECO:0000259" key="6">
    <source>
        <dbReference type="SMART" id="SM00906"/>
    </source>
</evidence>
<dbReference type="AlphaFoldDB" id="A0A0D2CLA8"/>
<evidence type="ECO:0000256" key="5">
    <source>
        <dbReference type="ARBA" id="ARBA00023242"/>
    </source>
</evidence>
<comment type="subcellular location">
    <subcellularLocation>
        <location evidence="1">Nucleus</location>
    </subcellularLocation>
</comment>